<dbReference type="HOGENOM" id="CLU_2385213_0_0_6"/>
<dbReference type="EMBL" id="JH603169">
    <property type="protein sequence ID" value="EIC21796.1"/>
    <property type="molecule type" value="Genomic_DNA"/>
</dbReference>
<sequence length="94" mass="9638">MDSRGCRPPARRWPCTALESHRAATALVAAASTTYDAALAAYRNGVGTVDVATEADTALLDARQAQAEAHAGALIGAVNLAFVVGSLTSRESLP</sequence>
<keyword evidence="2" id="KW-1185">Reference proteome</keyword>
<dbReference type="Proteomes" id="UP000002964">
    <property type="component" value="Unassembled WGS sequence"/>
</dbReference>
<dbReference type="GO" id="GO:0015562">
    <property type="term" value="F:efflux transmembrane transporter activity"/>
    <property type="evidence" value="ECO:0007669"/>
    <property type="project" value="InterPro"/>
</dbReference>
<dbReference type="Gene3D" id="1.20.1600.10">
    <property type="entry name" value="Outer membrane efflux proteins (OEP)"/>
    <property type="match status" value="1"/>
</dbReference>
<gene>
    <name evidence="1" type="ORF">Thi970DRAFT_02029</name>
</gene>
<accession>H8Z388</accession>
<evidence type="ECO:0000313" key="1">
    <source>
        <dbReference type="EMBL" id="EIC21796.1"/>
    </source>
</evidence>
<evidence type="ECO:0000313" key="2">
    <source>
        <dbReference type="Proteomes" id="UP000002964"/>
    </source>
</evidence>
<dbReference type="SUPFAM" id="SSF56954">
    <property type="entry name" value="Outer membrane efflux proteins (OEP)"/>
    <property type="match status" value="1"/>
</dbReference>
<reference evidence="2" key="1">
    <citation type="submission" date="2011-06" db="EMBL/GenBank/DDBJ databases">
        <authorList>
            <consortium name="US DOE Joint Genome Institute (JGI-PGF)"/>
            <person name="Lucas S."/>
            <person name="Han J."/>
            <person name="Lapidus A."/>
            <person name="Cheng J.-F."/>
            <person name="Goodwin L."/>
            <person name="Pitluck S."/>
            <person name="Peters L."/>
            <person name="Land M.L."/>
            <person name="Hauser L."/>
            <person name="Vogl K."/>
            <person name="Liu Z."/>
            <person name="Overmann J."/>
            <person name="Frigaard N.-U."/>
            <person name="Bryant D.A."/>
            <person name="Woyke T.J."/>
        </authorList>
    </citation>
    <scope>NUCLEOTIDE SEQUENCE [LARGE SCALE GENOMIC DNA]</scope>
    <source>
        <strain evidence="2">970</strain>
    </source>
</reference>
<organism evidence="1 2">
    <name type="scientific">Thiorhodovibrio frisius</name>
    <dbReference type="NCBI Taxonomy" id="631362"/>
    <lineage>
        <taxon>Bacteria</taxon>
        <taxon>Pseudomonadati</taxon>
        <taxon>Pseudomonadota</taxon>
        <taxon>Gammaproteobacteria</taxon>
        <taxon>Chromatiales</taxon>
        <taxon>Chromatiaceae</taxon>
        <taxon>Thiorhodovibrio</taxon>
    </lineage>
</organism>
<name>H8Z388_9GAMM</name>
<reference evidence="1 2" key="2">
    <citation type="submission" date="2011-11" db="EMBL/GenBank/DDBJ databases">
        <authorList>
            <consortium name="US DOE Joint Genome Institute"/>
            <person name="Lucas S."/>
            <person name="Han J."/>
            <person name="Lapidus A."/>
            <person name="Cheng J.-F."/>
            <person name="Goodwin L."/>
            <person name="Pitluck S."/>
            <person name="Peters L."/>
            <person name="Ovchinnikova G."/>
            <person name="Zhang X."/>
            <person name="Detter J.C."/>
            <person name="Han C."/>
            <person name="Tapia R."/>
            <person name="Land M."/>
            <person name="Hauser L."/>
            <person name="Kyrpides N."/>
            <person name="Ivanova N."/>
            <person name="Pagani I."/>
            <person name="Vogl K."/>
            <person name="Liu Z."/>
            <person name="Overmann J."/>
            <person name="Frigaard N.-U."/>
            <person name="Bryant D."/>
            <person name="Woyke T."/>
        </authorList>
    </citation>
    <scope>NUCLEOTIDE SEQUENCE [LARGE SCALE GENOMIC DNA]</scope>
    <source>
        <strain evidence="1 2">970</strain>
    </source>
</reference>
<evidence type="ECO:0008006" key="3">
    <source>
        <dbReference type="Google" id="ProtNLM"/>
    </source>
</evidence>
<dbReference type="RefSeq" id="WP_009148380.1">
    <property type="nucleotide sequence ID" value="NZ_CP121471.1"/>
</dbReference>
<proteinExistence type="predicted"/>
<protein>
    <recommendedName>
        <fullName evidence="3">Outer membrane protein</fullName>
    </recommendedName>
</protein>
<dbReference type="AlphaFoldDB" id="H8Z388"/>
<dbReference type="STRING" id="631362.Thi970DRAFT_02029"/>
<dbReference type="eggNOG" id="COG1538">
    <property type="taxonomic scope" value="Bacteria"/>
</dbReference>